<evidence type="ECO:0000313" key="1">
    <source>
        <dbReference type="EMBL" id="KAK6754155.1"/>
    </source>
</evidence>
<evidence type="ECO:0008006" key="3">
    <source>
        <dbReference type="Google" id="ProtNLM"/>
    </source>
</evidence>
<dbReference type="EMBL" id="JAVFWL010000005">
    <property type="protein sequence ID" value="KAK6754155.1"/>
    <property type="molecule type" value="Genomic_DNA"/>
</dbReference>
<sequence>MLKYLRENGESTLASFMGNTWESKREDRQTPPTTHCPYYELEEDRKIMKERGLEEGRYRLQQHHKAHTSAVNKYCGQQQLVTVFGPGTWEVKENGNSYRVEESYCPCDKDMS</sequence>
<proteinExistence type="predicted"/>
<gene>
    <name evidence="1" type="primary">Necator_chrV.g18054</name>
    <name evidence="1" type="ORF">RB195_013264</name>
</gene>
<keyword evidence="2" id="KW-1185">Reference proteome</keyword>
<comment type="caution">
    <text evidence="1">The sequence shown here is derived from an EMBL/GenBank/DDBJ whole genome shotgun (WGS) entry which is preliminary data.</text>
</comment>
<protein>
    <recommendedName>
        <fullName evidence="3">Spaetzle domain-containing protein</fullName>
    </recommendedName>
</protein>
<name>A0ABR1DVW7_NECAM</name>
<accession>A0ABR1DVW7</accession>
<reference evidence="1 2" key="1">
    <citation type="submission" date="2023-08" db="EMBL/GenBank/DDBJ databases">
        <title>A Necator americanus chromosomal reference genome.</title>
        <authorList>
            <person name="Ilik V."/>
            <person name="Petrzelkova K.J."/>
            <person name="Pardy F."/>
            <person name="Fuh T."/>
            <person name="Niatou-Singa F.S."/>
            <person name="Gouil Q."/>
            <person name="Baker L."/>
            <person name="Ritchie M.E."/>
            <person name="Jex A.R."/>
            <person name="Gazzola D."/>
            <person name="Li H."/>
            <person name="Toshio Fujiwara R."/>
            <person name="Zhan B."/>
            <person name="Aroian R.V."/>
            <person name="Pafco B."/>
            <person name="Schwarz E.M."/>
        </authorList>
    </citation>
    <scope>NUCLEOTIDE SEQUENCE [LARGE SCALE GENOMIC DNA]</scope>
    <source>
        <strain evidence="1 2">Aroian</strain>
        <tissue evidence="1">Whole animal</tissue>
    </source>
</reference>
<organism evidence="1 2">
    <name type="scientific">Necator americanus</name>
    <name type="common">Human hookworm</name>
    <dbReference type="NCBI Taxonomy" id="51031"/>
    <lineage>
        <taxon>Eukaryota</taxon>
        <taxon>Metazoa</taxon>
        <taxon>Ecdysozoa</taxon>
        <taxon>Nematoda</taxon>
        <taxon>Chromadorea</taxon>
        <taxon>Rhabditida</taxon>
        <taxon>Rhabditina</taxon>
        <taxon>Rhabditomorpha</taxon>
        <taxon>Strongyloidea</taxon>
        <taxon>Ancylostomatidae</taxon>
        <taxon>Bunostominae</taxon>
        <taxon>Necator</taxon>
    </lineage>
</organism>
<evidence type="ECO:0000313" key="2">
    <source>
        <dbReference type="Proteomes" id="UP001303046"/>
    </source>
</evidence>
<dbReference type="Proteomes" id="UP001303046">
    <property type="component" value="Unassembled WGS sequence"/>
</dbReference>